<proteinExistence type="predicted"/>
<dbReference type="AlphaFoldDB" id="M7ZWM6"/>
<dbReference type="EMBL" id="KD055831">
    <property type="protein sequence ID" value="EMS64482.1"/>
    <property type="molecule type" value="Genomic_DNA"/>
</dbReference>
<evidence type="ECO:0000313" key="1">
    <source>
        <dbReference type="EMBL" id="EMS64482.1"/>
    </source>
</evidence>
<accession>M7ZWM6</accession>
<name>M7ZWM6_TRIUA</name>
<reference evidence="1" key="1">
    <citation type="journal article" date="2013" name="Nature">
        <title>Draft genome of the wheat A-genome progenitor Triticum urartu.</title>
        <authorList>
            <person name="Ling H.Q."/>
            <person name="Zhao S."/>
            <person name="Liu D."/>
            <person name="Wang J."/>
            <person name="Sun H."/>
            <person name="Zhang C."/>
            <person name="Fan H."/>
            <person name="Li D."/>
            <person name="Dong L."/>
            <person name="Tao Y."/>
            <person name="Gao C."/>
            <person name="Wu H."/>
            <person name="Li Y."/>
            <person name="Cui Y."/>
            <person name="Guo X."/>
            <person name="Zheng S."/>
            <person name="Wang B."/>
            <person name="Yu K."/>
            <person name="Liang Q."/>
            <person name="Yang W."/>
            <person name="Lou X."/>
            <person name="Chen J."/>
            <person name="Feng M."/>
            <person name="Jian J."/>
            <person name="Zhang X."/>
            <person name="Luo G."/>
            <person name="Jiang Y."/>
            <person name="Liu J."/>
            <person name="Wang Z."/>
            <person name="Sha Y."/>
            <person name="Zhang B."/>
            <person name="Wu H."/>
            <person name="Tang D."/>
            <person name="Shen Q."/>
            <person name="Xue P."/>
            <person name="Zou S."/>
            <person name="Wang X."/>
            <person name="Liu X."/>
            <person name="Wang F."/>
            <person name="Yang Y."/>
            <person name="An X."/>
            <person name="Dong Z."/>
            <person name="Zhang K."/>
            <person name="Zhang X."/>
            <person name="Luo M.C."/>
            <person name="Dvorak J."/>
            <person name="Tong Y."/>
            <person name="Wang J."/>
            <person name="Yang H."/>
            <person name="Li Z."/>
            <person name="Wang D."/>
            <person name="Zhang A."/>
            <person name="Wang J."/>
        </authorList>
    </citation>
    <scope>NUCLEOTIDE SEQUENCE</scope>
</reference>
<protein>
    <submittedName>
        <fullName evidence="1">Uncharacterized protein</fullName>
    </submittedName>
</protein>
<organism evidence="1">
    <name type="scientific">Triticum urartu</name>
    <name type="common">Red wild einkorn</name>
    <name type="synonym">Crithodium urartu</name>
    <dbReference type="NCBI Taxonomy" id="4572"/>
    <lineage>
        <taxon>Eukaryota</taxon>
        <taxon>Viridiplantae</taxon>
        <taxon>Streptophyta</taxon>
        <taxon>Embryophyta</taxon>
        <taxon>Tracheophyta</taxon>
        <taxon>Spermatophyta</taxon>
        <taxon>Magnoliopsida</taxon>
        <taxon>Liliopsida</taxon>
        <taxon>Poales</taxon>
        <taxon>Poaceae</taxon>
        <taxon>BOP clade</taxon>
        <taxon>Pooideae</taxon>
        <taxon>Triticodae</taxon>
        <taxon>Triticeae</taxon>
        <taxon>Triticinae</taxon>
        <taxon>Triticum</taxon>
    </lineage>
</organism>
<gene>
    <name evidence="1" type="ORF">TRIUR3_18206</name>
</gene>
<sequence>MPGTTRTWLVVATVLVAATVATANVETGELGEYYMKRSQEARFRRGGPLHDIISAAHRYHQNLFSSSCFSAEPIWSTHQTSAKHVYKFCNCFLAGD</sequence>
<dbReference type="eggNOG" id="ENOG502R5NR">
    <property type="taxonomic scope" value="Eukaryota"/>
</dbReference>